<sequence>MPNAPHRGPQGTPAGNATPLLTCRDLFASWQSATASVVIGHGAEGACACGRWLLCAPAGLIPDRQHQARLGRCTFGGKPSGRKK</sequence>
<evidence type="ECO:0000313" key="1">
    <source>
        <dbReference type="EMBL" id="KAJ8397849.1"/>
    </source>
</evidence>
<name>A0AAD7S8G6_9TELE</name>
<proteinExistence type="predicted"/>
<dbReference type="Proteomes" id="UP001221898">
    <property type="component" value="Unassembled WGS sequence"/>
</dbReference>
<comment type="caution">
    <text evidence="1">The sequence shown here is derived from an EMBL/GenBank/DDBJ whole genome shotgun (WGS) entry which is preliminary data.</text>
</comment>
<reference evidence="1" key="1">
    <citation type="journal article" date="2023" name="Science">
        <title>Genome structures resolve the early diversification of teleost fishes.</title>
        <authorList>
            <person name="Parey E."/>
            <person name="Louis A."/>
            <person name="Montfort J."/>
            <person name="Bouchez O."/>
            <person name="Roques C."/>
            <person name="Iampietro C."/>
            <person name="Lluch J."/>
            <person name="Castinel A."/>
            <person name="Donnadieu C."/>
            <person name="Desvignes T."/>
            <person name="Floi Bucao C."/>
            <person name="Jouanno E."/>
            <person name="Wen M."/>
            <person name="Mejri S."/>
            <person name="Dirks R."/>
            <person name="Jansen H."/>
            <person name="Henkel C."/>
            <person name="Chen W.J."/>
            <person name="Zahm M."/>
            <person name="Cabau C."/>
            <person name="Klopp C."/>
            <person name="Thompson A.W."/>
            <person name="Robinson-Rechavi M."/>
            <person name="Braasch I."/>
            <person name="Lecointre G."/>
            <person name="Bobe J."/>
            <person name="Postlethwait J.H."/>
            <person name="Berthelot C."/>
            <person name="Roest Crollius H."/>
            <person name="Guiguen Y."/>
        </authorList>
    </citation>
    <scope>NUCLEOTIDE SEQUENCE</scope>
    <source>
        <strain evidence="1">NC1722</strain>
    </source>
</reference>
<dbReference type="EMBL" id="JAINUG010000095">
    <property type="protein sequence ID" value="KAJ8397849.1"/>
    <property type="molecule type" value="Genomic_DNA"/>
</dbReference>
<accession>A0AAD7S8G6</accession>
<gene>
    <name evidence="1" type="ORF">AAFF_G00435380</name>
</gene>
<organism evidence="1 2">
    <name type="scientific">Aldrovandia affinis</name>
    <dbReference type="NCBI Taxonomy" id="143900"/>
    <lineage>
        <taxon>Eukaryota</taxon>
        <taxon>Metazoa</taxon>
        <taxon>Chordata</taxon>
        <taxon>Craniata</taxon>
        <taxon>Vertebrata</taxon>
        <taxon>Euteleostomi</taxon>
        <taxon>Actinopterygii</taxon>
        <taxon>Neopterygii</taxon>
        <taxon>Teleostei</taxon>
        <taxon>Notacanthiformes</taxon>
        <taxon>Halosauridae</taxon>
        <taxon>Aldrovandia</taxon>
    </lineage>
</organism>
<protein>
    <submittedName>
        <fullName evidence="1">Uncharacterized protein</fullName>
    </submittedName>
</protein>
<keyword evidence="2" id="KW-1185">Reference proteome</keyword>
<evidence type="ECO:0000313" key="2">
    <source>
        <dbReference type="Proteomes" id="UP001221898"/>
    </source>
</evidence>
<dbReference type="AlphaFoldDB" id="A0AAD7S8G6"/>